<feature type="signal peptide" evidence="1">
    <location>
        <begin position="1"/>
        <end position="33"/>
    </location>
</feature>
<dbReference type="InterPro" id="IPR013783">
    <property type="entry name" value="Ig-like_fold"/>
</dbReference>
<name>A0A521G488_9BACT</name>
<protein>
    <recommendedName>
        <fullName evidence="4">Nickel transport protein</fullName>
    </recommendedName>
</protein>
<dbReference type="AlphaFoldDB" id="A0A521G488"/>
<gene>
    <name evidence="2" type="ORF">CDV28_10378</name>
</gene>
<reference evidence="2" key="1">
    <citation type="submission" date="2017-07" db="EMBL/GenBank/DDBJ databases">
        <title>The cable genome - Insights into the physiology and evolution of filamentous bacteria capable of sulfide oxidation via long distance electron transfer.</title>
        <authorList>
            <person name="Thorup C."/>
            <person name="Bjerg J.T."/>
            <person name="Schreiber L."/>
            <person name="Nielsen L.P."/>
            <person name="Kjeldsen K.U."/>
            <person name="Boesen T."/>
            <person name="Boggild A."/>
            <person name="Meysman F."/>
            <person name="Geelhoed J."/>
            <person name="Schramm A."/>
        </authorList>
    </citation>
    <scope>NUCLEOTIDE SEQUENCE [LARGE SCALE GENOMIC DNA]</scope>
    <source>
        <strain evidence="2">GS</strain>
    </source>
</reference>
<evidence type="ECO:0000313" key="2">
    <source>
        <dbReference type="EMBL" id="TAA75839.1"/>
    </source>
</evidence>
<sequence length="136" mass="14970">MMYKLNTVFKQSAALLAAALLLLSFAASVHAHATNLWCYIEKGRVYVEGSFMGSGRTVQNGKVIVVNEKGDKVLEGDTDKEGKFNFEPPYKGKMTILLRVDQAHDADFELTEQDFKDAEAEEAKAAESKPAEVPAK</sequence>
<comment type="caution">
    <text evidence="2">The sequence shown here is derived from an EMBL/GenBank/DDBJ whole genome shotgun (WGS) entry which is preliminary data.</text>
</comment>
<keyword evidence="1" id="KW-0732">Signal</keyword>
<accession>A0A521G488</accession>
<evidence type="ECO:0008006" key="4">
    <source>
        <dbReference type="Google" id="ProtNLM"/>
    </source>
</evidence>
<dbReference type="Proteomes" id="UP000316238">
    <property type="component" value="Unassembled WGS sequence"/>
</dbReference>
<keyword evidence="3" id="KW-1185">Reference proteome</keyword>
<evidence type="ECO:0000313" key="3">
    <source>
        <dbReference type="Proteomes" id="UP000316238"/>
    </source>
</evidence>
<feature type="chain" id="PRO_5021929981" description="Nickel transport protein" evidence="1">
    <location>
        <begin position="34"/>
        <end position="136"/>
    </location>
</feature>
<dbReference type="EMBL" id="NQJD01000003">
    <property type="protein sequence ID" value="TAA75839.1"/>
    <property type="molecule type" value="Genomic_DNA"/>
</dbReference>
<organism evidence="2 3">
    <name type="scientific">Candidatus Electronema aureum</name>
    <dbReference type="NCBI Taxonomy" id="2005002"/>
    <lineage>
        <taxon>Bacteria</taxon>
        <taxon>Pseudomonadati</taxon>
        <taxon>Thermodesulfobacteriota</taxon>
        <taxon>Desulfobulbia</taxon>
        <taxon>Desulfobulbales</taxon>
        <taxon>Desulfobulbaceae</taxon>
        <taxon>Candidatus Electronema</taxon>
    </lineage>
</organism>
<dbReference type="Gene3D" id="2.60.40.10">
    <property type="entry name" value="Immunoglobulins"/>
    <property type="match status" value="1"/>
</dbReference>
<proteinExistence type="predicted"/>
<evidence type="ECO:0000256" key="1">
    <source>
        <dbReference type="SAM" id="SignalP"/>
    </source>
</evidence>